<accession>A0A975BIW2</accession>
<dbReference type="Proteomes" id="UP000663722">
    <property type="component" value="Chromosome"/>
</dbReference>
<dbReference type="AlphaFoldDB" id="A0A975BIW2"/>
<dbReference type="EMBL" id="CP061800">
    <property type="protein sequence ID" value="QTA85944.1"/>
    <property type="molecule type" value="Genomic_DNA"/>
</dbReference>
<gene>
    <name evidence="1" type="ORF">dnm_019610</name>
</gene>
<proteinExistence type="predicted"/>
<evidence type="ECO:0000313" key="2">
    <source>
        <dbReference type="Proteomes" id="UP000663722"/>
    </source>
</evidence>
<keyword evidence="2" id="KW-1185">Reference proteome</keyword>
<organism evidence="1 2">
    <name type="scientific">Desulfonema magnum</name>
    <dbReference type="NCBI Taxonomy" id="45655"/>
    <lineage>
        <taxon>Bacteria</taxon>
        <taxon>Pseudomonadati</taxon>
        <taxon>Thermodesulfobacteriota</taxon>
        <taxon>Desulfobacteria</taxon>
        <taxon>Desulfobacterales</taxon>
        <taxon>Desulfococcaceae</taxon>
        <taxon>Desulfonema</taxon>
    </lineage>
</organism>
<protein>
    <submittedName>
        <fullName evidence="1">Uncharacterized protein</fullName>
    </submittedName>
</protein>
<reference evidence="1" key="1">
    <citation type="journal article" date="2021" name="Microb. Physiol.">
        <title>Proteogenomic Insights into the Physiology of Marine, Sulfate-Reducing, Filamentous Desulfonema limicola and Desulfonema magnum.</title>
        <authorList>
            <person name="Schnaars V."/>
            <person name="Wohlbrand L."/>
            <person name="Scheve S."/>
            <person name="Hinrichs C."/>
            <person name="Reinhardt R."/>
            <person name="Rabus R."/>
        </authorList>
    </citation>
    <scope>NUCLEOTIDE SEQUENCE</scope>
    <source>
        <strain evidence="1">4be13</strain>
    </source>
</reference>
<dbReference type="KEGG" id="dmm:dnm_019610"/>
<sequence length="37" mass="4431">MFFGQFEKLSRMILIRPFFPNCTPRNLFGRAAVLQRQ</sequence>
<name>A0A975BIW2_9BACT</name>
<evidence type="ECO:0000313" key="1">
    <source>
        <dbReference type="EMBL" id="QTA85944.1"/>
    </source>
</evidence>